<proteinExistence type="predicted"/>
<reference evidence="1 2" key="1">
    <citation type="journal article" date="2002" name="Proc. Natl. Acad. Sci. U.S.A.">
        <title>The genome sequence of the facultative intracellular pathogen Brucella melitensis.</title>
        <authorList>
            <person name="DelVecchio V.G."/>
            <person name="Kapatral V."/>
            <person name="Redkar R.J."/>
            <person name="Patra G."/>
            <person name="Mujer C."/>
            <person name="Los T."/>
            <person name="Ivanova N."/>
            <person name="Anderson I."/>
            <person name="Bhattacharyya A."/>
            <person name="Lykidis A."/>
            <person name="Reznik G."/>
            <person name="Jablonski L."/>
            <person name="Larsen N."/>
            <person name="D'Souza M."/>
            <person name="Bernal A."/>
            <person name="Mazur M."/>
            <person name="Goltsman E."/>
            <person name="Selkov E."/>
            <person name="Elzer P.H."/>
            <person name="Hagius S."/>
            <person name="O'Callaghan D."/>
            <person name="Letesson J.J."/>
            <person name="Haselkorn R."/>
            <person name="Kyrpides N."/>
            <person name="Overbeek R."/>
        </authorList>
    </citation>
    <scope>NUCLEOTIDE SEQUENCE [LARGE SCALE GENOMIC DNA]</scope>
    <source>
        <strain evidence="2">ATCC 23456 / CCUG 17765 / NCTC 10094 / 16M</strain>
    </source>
</reference>
<dbReference type="PATRIC" id="fig|224914.52.peg.1488"/>
<keyword evidence="1" id="KW-0456">Lyase</keyword>
<dbReference type="eggNOG" id="COG1024">
    <property type="taxonomic scope" value="Bacteria"/>
</dbReference>
<dbReference type="InterPro" id="IPR001753">
    <property type="entry name" value="Enoyl-CoA_hydra/iso"/>
</dbReference>
<keyword evidence="2" id="KW-1185">Reference proteome</keyword>
<dbReference type="SUPFAM" id="SSF52096">
    <property type="entry name" value="ClpP/crotonase"/>
    <property type="match status" value="1"/>
</dbReference>
<sequence length="123" mass="13383">MADRIEISIENLIAVMTIRRPEKLNALDIPLLQELSTACDQVEADSSVRVAILTGEGKAFSAGGDIKAWGGMEPQEFGHAWVRYGHRVFERLATLRVPLIAAMNGHALGGRSGTGGNRRYPHC</sequence>
<accession>Q8YJR0</accession>
<dbReference type="PIR" id="AI3254">
    <property type="entry name" value="AI3254"/>
</dbReference>
<organism evidence="1 2">
    <name type="scientific">Brucella melitensis biotype 1 (strain ATCC 23456 / CCUG 17765 / NCTC 10094 / 16M)</name>
    <dbReference type="NCBI Taxonomy" id="224914"/>
    <lineage>
        <taxon>Bacteria</taxon>
        <taxon>Pseudomonadati</taxon>
        <taxon>Pseudomonadota</taxon>
        <taxon>Alphaproteobacteria</taxon>
        <taxon>Hyphomicrobiales</taxon>
        <taxon>Brucellaceae</taxon>
        <taxon>Brucella/Ochrobactrum group</taxon>
        <taxon>Brucella</taxon>
    </lineage>
</organism>
<dbReference type="KEGG" id="bmel:DK63_1412"/>
<name>Q8YJR0_BRUME</name>
<dbReference type="PANTHER" id="PTHR11941:SF54">
    <property type="entry name" value="ENOYL-COA HYDRATASE, MITOCHONDRIAL"/>
    <property type="match status" value="1"/>
</dbReference>
<dbReference type="GO" id="GO:0006635">
    <property type="term" value="P:fatty acid beta-oxidation"/>
    <property type="evidence" value="ECO:0007669"/>
    <property type="project" value="TreeGrafter"/>
</dbReference>
<dbReference type="Pfam" id="PF00378">
    <property type="entry name" value="ECH_1"/>
    <property type="match status" value="1"/>
</dbReference>
<dbReference type="Proteomes" id="UP000000419">
    <property type="component" value="Chromosome I"/>
</dbReference>
<dbReference type="CDD" id="cd06558">
    <property type="entry name" value="crotonase-like"/>
    <property type="match status" value="1"/>
</dbReference>
<dbReference type="InterPro" id="IPR029045">
    <property type="entry name" value="ClpP/crotonase-like_dom_sf"/>
</dbReference>
<evidence type="ECO:0000313" key="2">
    <source>
        <dbReference type="Proteomes" id="UP000000419"/>
    </source>
</evidence>
<dbReference type="KEGG" id="bme:BMEI0022"/>
<evidence type="ECO:0000313" key="1">
    <source>
        <dbReference type="EMBL" id="AAL51204.1"/>
    </source>
</evidence>
<dbReference type="EC" id="4.2.1.55" evidence="1"/>
<accession>D0B3T5</accession>
<dbReference type="PANTHER" id="PTHR11941">
    <property type="entry name" value="ENOYL-COA HYDRATASE-RELATED"/>
    <property type="match status" value="1"/>
</dbReference>
<protein>
    <submittedName>
        <fullName evidence="1">3-hydroxybutyryl-CoA dehydratase</fullName>
        <ecNumber evidence="1">4.2.1.55</ecNumber>
    </submittedName>
</protein>
<dbReference type="EMBL" id="AE008917">
    <property type="protein sequence ID" value="AAL51204.1"/>
    <property type="molecule type" value="Genomic_DNA"/>
</dbReference>
<gene>
    <name evidence="1" type="ordered locus">BMEI0022</name>
</gene>
<dbReference type="GO" id="GO:0016829">
    <property type="term" value="F:lyase activity"/>
    <property type="evidence" value="ECO:0007669"/>
    <property type="project" value="UniProtKB-KW"/>
</dbReference>
<dbReference type="Gene3D" id="3.90.226.10">
    <property type="entry name" value="2-enoyl-CoA Hydratase, Chain A, domain 1"/>
    <property type="match status" value="1"/>
</dbReference>
<dbReference type="AlphaFoldDB" id="Q8YJR0"/>